<feature type="active site" description="Nucleophile" evidence="12">
    <location>
        <position position="20"/>
    </location>
</feature>
<proteinExistence type="predicted"/>
<dbReference type="InterPro" id="IPR023333">
    <property type="entry name" value="Proteasome_suB-type"/>
</dbReference>
<evidence type="ECO:0000256" key="3">
    <source>
        <dbReference type="ARBA" id="ARBA00012039"/>
    </source>
</evidence>
<evidence type="ECO:0000256" key="8">
    <source>
        <dbReference type="ARBA" id="ARBA00022942"/>
    </source>
</evidence>
<comment type="subunit">
    <text evidence="11">The 26S proteasome consists of a 20S proteasome core and two 19S regulatory subunits. The 20S proteasome core is composed of 28 subunits that are arranged in four stacked rings, resulting in a barrel-shaped structure. The two end rings are each formed by seven alpha subunits, and the two central rings are each formed by seven beta subunits. The catalytic chamber with the active sites is on the inside of the barrel.</text>
</comment>
<comment type="subcellular location">
    <subcellularLocation>
        <location evidence="2">Nucleus</location>
    </subcellularLocation>
</comment>
<keyword evidence="6" id="KW-0888">Threonine protease</keyword>
<dbReference type="InterPro" id="IPR001353">
    <property type="entry name" value="Proteasome_sua/b"/>
</dbReference>
<dbReference type="PANTHER" id="PTHR32194">
    <property type="entry name" value="METALLOPROTEASE TLDD"/>
    <property type="match status" value="1"/>
</dbReference>
<keyword evidence="10" id="KW-0539">Nucleus</keyword>
<dbReference type="PANTHER" id="PTHR32194:SF0">
    <property type="entry name" value="ATP-DEPENDENT PROTEASE SUBUNIT HSLV"/>
    <property type="match status" value="1"/>
</dbReference>
<dbReference type="InterPro" id="IPR000243">
    <property type="entry name" value="Pept_T1A_subB"/>
</dbReference>
<name>I2H214_HENB6</name>
<reference evidence="13 14" key="1">
    <citation type="journal article" date="2011" name="Proc. Natl. Acad. Sci. U.S.A.">
        <title>Evolutionary erosion of yeast sex chromosomes by mating-type switching accidents.</title>
        <authorList>
            <person name="Gordon J.L."/>
            <person name="Armisen D."/>
            <person name="Proux-Wera E."/>
            <person name="Oheigeartaigh S.S."/>
            <person name="Byrne K.P."/>
            <person name="Wolfe K.H."/>
        </authorList>
    </citation>
    <scope>NUCLEOTIDE SEQUENCE [LARGE SCALE GENOMIC DNA]</scope>
    <source>
        <strain evidence="14">ATCC 34711 / CBS 6284 / DSM 70876 / NBRC 10599 / NRRL Y-10934 / UCD 77-7</strain>
    </source>
</reference>
<dbReference type="SUPFAM" id="SSF56235">
    <property type="entry name" value="N-terminal nucleophile aminohydrolases (Ntn hydrolases)"/>
    <property type="match status" value="1"/>
</dbReference>
<protein>
    <recommendedName>
        <fullName evidence="3">proteasome endopeptidase complex</fullName>
        <ecNumber evidence="3">3.4.25.1</ecNumber>
    </recommendedName>
</protein>
<dbReference type="GO" id="GO:0005634">
    <property type="term" value="C:nucleus"/>
    <property type="evidence" value="ECO:0007669"/>
    <property type="project" value="UniProtKB-SubCell"/>
</dbReference>
<keyword evidence="14" id="KW-1185">Reference proteome</keyword>
<dbReference type="MEROPS" id="T01.010"/>
<dbReference type="PRINTS" id="PR00141">
    <property type="entry name" value="PROTEASOME"/>
</dbReference>
<evidence type="ECO:0000256" key="11">
    <source>
        <dbReference type="ARBA" id="ARBA00026071"/>
    </source>
</evidence>
<keyword evidence="5" id="KW-0645">Protease</keyword>
<dbReference type="GO" id="GO:0004298">
    <property type="term" value="F:threonine-type endopeptidase activity"/>
    <property type="evidence" value="ECO:0007669"/>
    <property type="project" value="UniProtKB-KW"/>
</dbReference>
<keyword evidence="7" id="KW-0378">Hydrolase</keyword>
<evidence type="ECO:0000256" key="4">
    <source>
        <dbReference type="ARBA" id="ARBA00022490"/>
    </source>
</evidence>
<comment type="catalytic activity">
    <reaction evidence="1">
        <text>Cleavage of peptide bonds with very broad specificity.</text>
        <dbReference type="EC" id="3.4.25.1"/>
    </reaction>
</comment>
<evidence type="ECO:0000256" key="6">
    <source>
        <dbReference type="ARBA" id="ARBA00022698"/>
    </source>
</evidence>
<dbReference type="PROSITE" id="PS00854">
    <property type="entry name" value="PROTEASOME_BETA_1"/>
    <property type="match status" value="1"/>
</dbReference>
<dbReference type="STRING" id="1071380.I2H214"/>
<evidence type="ECO:0000313" key="14">
    <source>
        <dbReference type="Proteomes" id="UP000002866"/>
    </source>
</evidence>
<evidence type="ECO:0000256" key="2">
    <source>
        <dbReference type="ARBA" id="ARBA00004123"/>
    </source>
</evidence>
<dbReference type="GO" id="GO:0019774">
    <property type="term" value="C:proteasome core complex, beta-subunit complex"/>
    <property type="evidence" value="ECO:0007669"/>
    <property type="project" value="EnsemblFungi"/>
</dbReference>
<sequence length="216" mass="23664">MNGIQVDINHLKKGEVSLGTSIMAVTFKDGVILGADSRTTMGSYIANRVTDKLTRVHDKIWCCRSGSAADTQAVADIVQYHLEVYTSQYGIPSTRTAASVFQSLCYENKDFLSAGIIVAGFDDKSEKGEVYSIPLGGSIHKQPYAIAGSGSAFIYGYCDKNYKPDMTKDETVEFMKHSLSQAIKWDGSSGGVIRLVVLTKSGVERLIFYPEDYENL</sequence>
<dbReference type="GeneID" id="14495396"/>
<dbReference type="eggNOG" id="KOG0174">
    <property type="taxonomic scope" value="Eukaryota"/>
</dbReference>
<dbReference type="FunFam" id="3.60.20.10:FF:000010">
    <property type="entry name" value="Proteasome subunit beta type-1"/>
    <property type="match status" value="1"/>
</dbReference>
<evidence type="ECO:0000256" key="10">
    <source>
        <dbReference type="ARBA" id="ARBA00023242"/>
    </source>
</evidence>
<organism evidence="13 14">
    <name type="scientific">Henningerozyma blattae (strain ATCC 34711 / CBS 6284 / DSM 70876 / NBRC 10599 / NRRL Y-10934 / UCD 77-7)</name>
    <name type="common">Yeast</name>
    <name type="synonym">Tetrapisispora blattae</name>
    <dbReference type="NCBI Taxonomy" id="1071380"/>
    <lineage>
        <taxon>Eukaryota</taxon>
        <taxon>Fungi</taxon>
        <taxon>Dikarya</taxon>
        <taxon>Ascomycota</taxon>
        <taxon>Saccharomycotina</taxon>
        <taxon>Saccharomycetes</taxon>
        <taxon>Saccharomycetales</taxon>
        <taxon>Saccharomycetaceae</taxon>
        <taxon>Henningerozyma</taxon>
    </lineage>
</organism>
<dbReference type="InterPro" id="IPR029055">
    <property type="entry name" value="Ntn_hydrolases_N"/>
</dbReference>
<evidence type="ECO:0000256" key="12">
    <source>
        <dbReference type="PIRSR" id="PIRSR600243-1"/>
    </source>
</evidence>
<dbReference type="CDD" id="cd03762">
    <property type="entry name" value="proteasome_beta_type_6"/>
    <property type="match status" value="1"/>
</dbReference>
<dbReference type="InParanoid" id="I2H214"/>
<dbReference type="KEGG" id="tbl:TBLA_0C06200"/>
<evidence type="ECO:0000256" key="5">
    <source>
        <dbReference type="ARBA" id="ARBA00022670"/>
    </source>
</evidence>
<dbReference type="OrthoDB" id="7854943at2759"/>
<dbReference type="RefSeq" id="XP_004179935.1">
    <property type="nucleotide sequence ID" value="XM_004179887.1"/>
</dbReference>
<dbReference type="EC" id="3.4.25.1" evidence="3"/>
<evidence type="ECO:0000256" key="9">
    <source>
        <dbReference type="ARBA" id="ARBA00023145"/>
    </source>
</evidence>
<evidence type="ECO:0000256" key="1">
    <source>
        <dbReference type="ARBA" id="ARBA00001198"/>
    </source>
</evidence>
<dbReference type="FunCoup" id="I2H214">
    <property type="interactions" value="1057"/>
</dbReference>
<evidence type="ECO:0000256" key="7">
    <source>
        <dbReference type="ARBA" id="ARBA00022801"/>
    </source>
</evidence>
<dbReference type="InterPro" id="IPR016050">
    <property type="entry name" value="Proteasome_bsu_CS"/>
</dbReference>
<dbReference type="HOGENOM" id="CLU_035750_5_2_1"/>
<dbReference type="GO" id="GO:0010499">
    <property type="term" value="P:proteasomal ubiquitin-independent protein catabolic process"/>
    <property type="evidence" value="ECO:0007669"/>
    <property type="project" value="EnsemblFungi"/>
</dbReference>
<dbReference type="PROSITE" id="PS51476">
    <property type="entry name" value="PROTEASOME_BETA_2"/>
    <property type="match status" value="1"/>
</dbReference>
<evidence type="ECO:0000313" key="13">
    <source>
        <dbReference type="EMBL" id="CCH60416.1"/>
    </source>
</evidence>
<gene>
    <name evidence="13" type="primary">TBLA0C06200</name>
    <name evidence="13" type="ORF">TBLA_0C06200</name>
</gene>
<keyword evidence="8" id="KW-0647">Proteasome</keyword>
<accession>I2H214</accession>
<dbReference type="Proteomes" id="UP000002866">
    <property type="component" value="Chromosome 3"/>
</dbReference>
<dbReference type="Gene3D" id="3.60.20.10">
    <property type="entry name" value="Glutamine Phosphoribosylpyrophosphate, subunit 1, domain 1"/>
    <property type="match status" value="1"/>
</dbReference>
<keyword evidence="9" id="KW-0865">Zymogen</keyword>
<dbReference type="OMA" id="TFIYGYC"/>
<keyword evidence="4" id="KW-0963">Cytoplasm</keyword>
<dbReference type="GO" id="GO:0043161">
    <property type="term" value="P:proteasome-mediated ubiquitin-dependent protein catabolic process"/>
    <property type="evidence" value="ECO:0007669"/>
    <property type="project" value="EnsemblFungi"/>
</dbReference>
<dbReference type="GO" id="GO:0034515">
    <property type="term" value="C:proteasome storage granule"/>
    <property type="evidence" value="ECO:0007669"/>
    <property type="project" value="EnsemblFungi"/>
</dbReference>
<dbReference type="EMBL" id="HE806318">
    <property type="protein sequence ID" value="CCH60416.1"/>
    <property type="molecule type" value="Genomic_DNA"/>
</dbReference>
<dbReference type="Pfam" id="PF00227">
    <property type="entry name" value="Proteasome"/>
    <property type="match status" value="1"/>
</dbReference>
<dbReference type="AlphaFoldDB" id="I2H214"/>